<dbReference type="PROSITE" id="PS51257">
    <property type="entry name" value="PROKAR_LIPOPROTEIN"/>
    <property type="match status" value="1"/>
</dbReference>
<keyword evidence="6 9" id="KW-0482">Metalloprotease</keyword>
<dbReference type="InterPro" id="IPR051156">
    <property type="entry name" value="Mito/Outer_Membr_Metalloprot"/>
</dbReference>
<gene>
    <name evidence="9" type="ORF">ACFOX3_10495</name>
</gene>
<evidence type="ECO:0000256" key="4">
    <source>
        <dbReference type="ARBA" id="ARBA00022801"/>
    </source>
</evidence>
<comment type="cofactor">
    <cofactor evidence="1">
        <name>Zn(2+)</name>
        <dbReference type="ChEBI" id="CHEBI:29105"/>
    </cofactor>
</comment>
<dbReference type="Proteomes" id="UP001595840">
    <property type="component" value="Unassembled WGS sequence"/>
</dbReference>
<dbReference type="Pfam" id="PF01435">
    <property type="entry name" value="Peptidase_M48"/>
    <property type="match status" value="1"/>
</dbReference>
<keyword evidence="3" id="KW-0479">Metal-binding</keyword>
<accession>A0ABV8V495</accession>
<dbReference type="PANTHER" id="PTHR22726:SF24">
    <property type="entry name" value="M48 FAMILY METALLOPEPTIDASE"/>
    <property type="match status" value="1"/>
</dbReference>
<evidence type="ECO:0000313" key="10">
    <source>
        <dbReference type="Proteomes" id="UP001595840"/>
    </source>
</evidence>
<dbReference type="PANTHER" id="PTHR22726">
    <property type="entry name" value="METALLOENDOPEPTIDASE OMA1"/>
    <property type="match status" value="1"/>
</dbReference>
<keyword evidence="5" id="KW-0862">Zinc</keyword>
<dbReference type="GO" id="GO:0008237">
    <property type="term" value="F:metallopeptidase activity"/>
    <property type="evidence" value="ECO:0007669"/>
    <property type="project" value="UniProtKB-KW"/>
</dbReference>
<evidence type="ECO:0000256" key="5">
    <source>
        <dbReference type="ARBA" id="ARBA00022833"/>
    </source>
</evidence>
<reference evidence="10" key="1">
    <citation type="journal article" date="2019" name="Int. J. Syst. Evol. Microbiol.">
        <title>The Global Catalogue of Microorganisms (GCM) 10K type strain sequencing project: providing services to taxonomists for standard genome sequencing and annotation.</title>
        <authorList>
            <consortium name="The Broad Institute Genomics Platform"/>
            <consortium name="The Broad Institute Genome Sequencing Center for Infectious Disease"/>
            <person name="Wu L."/>
            <person name="Ma J."/>
        </authorList>
    </citation>
    <scope>NUCLEOTIDE SEQUENCE [LARGE SCALE GENOMIC DNA]</scope>
    <source>
        <strain evidence="10">CECT 8570</strain>
    </source>
</reference>
<sequence length="480" mass="52380">MTLQRTLLAALGFIGVLGATSCAINPATGTPDFVFMSEDSEISKGKEIHQQIIASTPVYQDPALNAYVNEVGQRLAKVGDRPELTYTFTIIDSPDINAFALPGGYIYINRGLIGYLSNEAQLAAVLAHEIAHVTARHTVRQDAARKGAGAVSVATVITTGSMVVADAADLWTGAAVSGYGRDMELEADSFGAQYLYRAHYDPEAMIDVISILKDQERYARYRAKEAGKKQQSYHGVFSTHPRNDQRLQEVIATAGTLPEDADKQLNTDIFRQKTNGLVVGINYDMALPGQENRYIHAKLGFTFVHPEGWAVENQRSALAVKPADAHTQLTLGIAMLKVPMEPSAYLRDELNIGLLTQSEPLNQFGLVGHMGVVSAKESQPATRVAVLFQGNRAYNFSGVITKDEDDDNFKKIISTFQPAKAPPKGASKHLRYVKANANTTYQALSDHGRLGQHGPDQLRLLNGDYPRGEPTPGEWIKIVE</sequence>
<dbReference type="EMBL" id="JBHSCX010000009">
    <property type="protein sequence ID" value="MFC4362735.1"/>
    <property type="molecule type" value="Genomic_DNA"/>
</dbReference>
<comment type="caution">
    <text evidence="9">The sequence shown here is derived from an EMBL/GenBank/DDBJ whole genome shotgun (WGS) entry which is preliminary data.</text>
</comment>
<dbReference type="CDD" id="cd07333">
    <property type="entry name" value="M48C_bepA_like"/>
    <property type="match status" value="1"/>
</dbReference>
<evidence type="ECO:0000256" key="6">
    <source>
        <dbReference type="ARBA" id="ARBA00023049"/>
    </source>
</evidence>
<keyword evidence="4" id="KW-0378">Hydrolase</keyword>
<evidence type="ECO:0000256" key="3">
    <source>
        <dbReference type="ARBA" id="ARBA00022723"/>
    </source>
</evidence>
<keyword evidence="7" id="KW-0732">Signal</keyword>
<protein>
    <submittedName>
        <fullName evidence="9">M48 family metalloprotease</fullName>
    </submittedName>
</protein>
<evidence type="ECO:0000256" key="7">
    <source>
        <dbReference type="SAM" id="SignalP"/>
    </source>
</evidence>
<feature type="domain" description="Peptidase M48" evidence="8">
    <location>
        <begin position="63"/>
        <end position="250"/>
    </location>
</feature>
<feature type="chain" id="PRO_5045259290" evidence="7">
    <location>
        <begin position="24"/>
        <end position="480"/>
    </location>
</feature>
<dbReference type="InterPro" id="IPR001915">
    <property type="entry name" value="Peptidase_M48"/>
</dbReference>
<dbReference type="RefSeq" id="WP_290264301.1">
    <property type="nucleotide sequence ID" value="NZ_JAUFQG010000006.1"/>
</dbReference>
<dbReference type="Gene3D" id="3.30.2010.10">
    <property type="entry name" value="Metalloproteases ('zincins'), catalytic domain"/>
    <property type="match status" value="1"/>
</dbReference>
<name>A0ABV8V495_9GAMM</name>
<proteinExistence type="predicted"/>
<evidence type="ECO:0000259" key="8">
    <source>
        <dbReference type="Pfam" id="PF01435"/>
    </source>
</evidence>
<organism evidence="9 10">
    <name type="scientific">Simiduia curdlanivorans</name>
    <dbReference type="NCBI Taxonomy" id="1492769"/>
    <lineage>
        <taxon>Bacteria</taxon>
        <taxon>Pseudomonadati</taxon>
        <taxon>Pseudomonadota</taxon>
        <taxon>Gammaproteobacteria</taxon>
        <taxon>Cellvibrionales</taxon>
        <taxon>Cellvibrionaceae</taxon>
        <taxon>Simiduia</taxon>
    </lineage>
</organism>
<evidence type="ECO:0000256" key="2">
    <source>
        <dbReference type="ARBA" id="ARBA00022670"/>
    </source>
</evidence>
<keyword evidence="2" id="KW-0645">Protease</keyword>
<evidence type="ECO:0000313" key="9">
    <source>
        <dbReference type="EMBL" id="MFC4362735.1"/>
    </source>
</evidence>
<feature type="signal peptide" evidence="7">
    <location>
        <begin position="1"/>
        <end position="23"/>
    </location>
</feature>
<keyword evidence="10" id="KW-1185">Reference proteome</keyword>
<evidence type="ECO:0000256" key="1">
    <source>
        <dbReference type="ARBA" id="ARBA00001947"/>
    </source>
</evidence>